<evidence type="ECO:0000313" key="6">
    <source>
        <dbReference type="Proteomes" id="UP000324758"/>
    </source>
</evidence>
<dbReference type="PROSITE" id="PS50883">
    <property type="entry name" value="EAL"/>
    <property type="match status" value="1"/>
</dbReference>
<dbReference type="SMART" id="SM00052">
    <property type="entry name" value="EAL"/>
    <property type="match status" value="1"/>
</dbReference>
<comment type="caution">
    <text evidence="5">The sequence shown here is derived from an EMBL/GenBank/DDBJ whole genome shotgun (WGS) entry which is preliminary data.</text>
</comment>
<dbReference type="NCBIfam" id="TIGR00254">
    <property type="entry name" value="GGDEF"/>
    <property type="match status" value="1"/>
</dbReference>
<dbReference type="EMBL" id="VSSS01000058">
    <property type="protein sequence ID" value="TYL89730.1"/>
    <property type="molecule type" value="Genomic_DNA"/>
</dbReference>
<dbReference type="SMART" id="SM00091">
    <property type="entry name" value="PAS"/>
    <property type="match status" value="1"/>
</dbReference>
<dbReference type="SUPFAM" id="SSF55073">
    <property type="entry name" value="Nucleotide cyclase"/>
    <property type="match status" value="1"/>
</dbReference>
<dbReference type="InterPro" id="IPR029787">
    <property type="entry name" value="Nucleotide_cyclase"/>
</dbReference>
<dbReference type="Pfam" id="PF00990">
    <property type="entry name" value="GGDEF"/>
    <property type="match status" value="1"/>
</dbReference>
<dbReference type="InterPro" id="IPR000160">
    <property type="entry name" value="GGDEF_dom"/>
</dbReference>
<dbReference type="SUPFAM" id="SSF55785">
    <property type="entry name" value="PYP-like sensor domain (PAS domain)"/>
    <property type="match status" value="1"/>
</dbReference>
<keyword evidence="6" id="KW-1185">Reference proteome</keyword>
<sequence length="929" mass="100824">MRGAPSEAAGAREDRVKRYRPHILVVIALAVVLSTGWHGSLRNALTDLRFAWESRAASGNVVVVAIDAPSIDQIGVWPWPRRLHAELLHRLEAAGAQEVAFDVDFSTPSDQASDEAFVTALREVGGSTILPSFKQPTPNGGAAYINRPLKPFSNQSWPAVVNVAVESDGLVRRYPVAEKLGDAQMPSMAVVLAGQDANRRPPFLIDFSIRAMSIPSVSYVDVLRGDAATLDRLRDKKVIVGATALELGDRFSVPNGRIVAGPVLQALATESVLQNRMLRWTSNVGMIAGLGVICLLMMYSWRRFGPGVRVAILVAAGAGIELTAVLVQGRWPLVIDTSLLHIAIVAYLTAIALDEIDFRSLLGRIAESRFHRIAMSLGDGLVCTDEDHRITVWNPGASAIFGYMPTEMIGRPFETLCATPTEGGTKTFAMRDAARQALLVPGGAVVVEFEGRRKNGETFPVEASFSGWQGTEGFQYGAILRDISVRKREAERVRYLAEYDALTGLANRNTLHARLAGLLAVAQRRSSEVALLVLGLDGFQQINDMLGHSIGDLVLRAVAERLRTEVDGRAVVARLSGDEFAIVLDCADSDEPIAAFAERIARAFEAPLVTGARQHRVRISIGVAVYPEGGQSADDLLSNGHLALSRAKATRRGSYVIFESAIRQELENRLTLESELALAADRGEFELFYQPQVRLIDGGLIGAEALIRWRHPVRGYVSPGEFMPVVNTSALSERIANWVMDTAGRQARAWELSGNAVRVAINLSPSQLDSGDLAHSVAELLRATGLTPSLLEIEVTEDILLHDEGRVLDMFKRIQQLGVRILFDDFGTGYASLSYLKKFPLDGLKIDRSFVLDLLADSDDAAIVGSTIGLSKQLGLTVVAEGIENRATADFLVSMGCEEGQGYFFGRPMPADAFEKKFLVAELETVSAA</sequence>
<dbReference type="PANTHER" id="PTHR44757:SF2">
    <property type="entry name" value="BIOFILM ARCHITECTURE MAINTENANCE PROTEIN MBAA"/>
    <property type="match status" value="1"/>
</dbReference>
<dbReference type="Proteomes" id="UP000324758">
    <property type="component" value="Unassembled WGS sequence"/>
</dbReference>
<dbReference type="AlphaFoldDB" id="A0A5D3KFR7"/>
<feature type="domain" description="EAL" evidence="3">
    <location>
        <begin position="669"/>
        <end position="922"/>
    </location>
</feature>
<dbReference type="SUPFAM" id="SSF141868">
    <property type="entry name" value="EAL domain-like"/>
    <property type="match status" value="1"/>
</dbReference>
<reference evidence="5 6" key="1">
    <citation type="submission" date="2019-08" db="EMBL/GenBank/DDBJ databases">
        <title>Bradyrhizobium hipponensis sp. nov., a rhizobium isolated from a Lupinus angustifolius root nodule in Tunisia.</title>
        <authorList>
            <person name="Off K."/>
            <person name="Rejili M."/>
            <person name="Mars M."/>
            <person name="Brachmann A."/>
            <person name="Marin M."/>
        </authorList>
    </citation>
    <scope>NUCLEOTIDE SEQUENCE [LARGE SCALE GENOMIC DNA]</scope>
    <source>
        <strain evidence="5 6">CTAW71</strain>
    </source>
</reference>
<dbReference type="Pfam" id="PF13426">
    <property type="entry name" value="PAS_9"/>
    <property type="match status" value="1"/>
</dbReference>
<dbReference type="InterPro" id="IPR000014">
    <property type="entry name" value="PAS"/>
</dbReference>
<dbReference type="Pfam" id="PF00563">
    <property type="entry name" value="EAL"/>
    <property type="match status" value="1"/>
</dbReference>
<dbReference type="CDD" id="cd00130">
    <property type="entry name" value="PAS"/>
    <property type="match status" value="1"/>
</dbReference>
<evidence type="ECO:0000259" key="3">
    <source>
        <dbReference type="PROSITE" id="PS50883"/>
    </source>
</evidence>
<dbReference type="Gene3D" id="3.20.20.450">
    <property type="entry name" value="EAL domain"/>
    <property type="match status" value="1"/>
</dbReference>
<dbReference type="InterPro" id="IPR052155">
    <property type="entry name" value="Biofilm_reg_signaling"/>
</dbReference>
<name>A0A5D3KFR7_9BRAD</name>
<dbReference type="NCBIfam" id="TIGR00229">
    <property type="entry name" value="sensory_box"/>
    <property type="match status" value="1"/>
</dbReference>
<keyword evidence="1" id="KW-1133">Transmembrane helix</keyword>
<dbReference type="PROSITE" id="PS50887">
    <property type="entry name" value="GGDEF"/>
    <property type="match status" value="1"/>
</dbReference>
<evidence type="ECO:0000256" key="1">
    <source>
        <dbReference type="SAM" id="Phobius"/>
    </source>
</evidence>
<dbReference type="Gene3D" id="3.30.70.270">
    <property type="match status" value="1"/>
</dbReference>
<dbReference type="Pfam" id="PF05226">
    <property type="entry name" value="CHASE2"/>
    <property type="match status" value="1"/>
</dbReference>
<dbReference type="OrthoDB" id="9814202at2"/>
<organism evidence="5 6">
    <name type="scientific">Bradyrhizobium rifense</name>
    <dbReference type="NCBI Taxonomy" id="515499"/>
    <lineage>
        <taxon>Bacteria</taxon>
        <taxon>Pseudomonadati</taxon>
        <taxon>Pseudomonadota</taxon>
        <taxon>Alphaproteobacteria</taxon>
        <taxon>Hyphomicrobiales</taxon>
        <taxon>Nitrobacteraceae</taxon>
        <taxon>Bradyrhizobium</taxon>
    </lineage>
</organism>
<gene>
    <name evidence="5" type="ORF">FXB40_34475</name>
</gene>
<dbReference type="CDD" id="cd01948">
    <property type="entry name" value="EAL"/>
    <property type="match status" value="1"/>
</dbReference>
<evidence type="ECO:0000313" key="5">
    <source>
        <dbReference type="EMBL" id="TYL89730.1"/>
    </source>
</evidence>
<proteinExistence type="predicted"/>
<feature type="domain" description="GGDEF" evidence="4">
    <location>
        <begin position="527"/>
        <end position="660"/>
    </location>
</feature>
<dbReference type="SMART" id="SM01080">
    <property type="entry name" value="CHASE2"/>
    <property type="match status" value="1"/>
</dbReference>
<dbReference type="InterPro" id="IPR035919">
    <property type="entry name" value="EAL_sf"/>
</dbReference>
<protein>
    <submittedName>
        <fullName evidence="5">EAL domain-containing protein</fullName>
    </submittedName>
</protein>
<dbReference type="InterPro" id="IPR001633">
    <property type="entry name" value="EAL_dom"/>
</dbReference>
<accession>A0A5D3KFR7</accession>
<keyword evidence="1" id="KW-0812">Transmembrane</keyword>
<feature type="transmembrane region" description="Helical" evidence="1">
    <location>
        <begin position="21"/>
        <end position="39"/>
    </location>
</feature>
<feature type="transmembrane region" description="Helical" evidence="1">
    <location>
        <begin position="280"/>
        <end position="301"/>
    </location>
</feature>
<evidence type="ECO:0000259" key="2">
    <source>
        <dbReference type="PROSITE" id="PS50112"/>
    </source>
</evidence>
<dbReference type="InterPro" id="IPR043128">
    <property type="entry name" value="Rev_trsase/Diguanyl_cyclase"/>
</dbReference>
<dbReference type="InterPro" id="IPR007890">
    <property type="entry name" value="CHASE2"/>
</dbReference>
<keyword evidence="1" id="KW-0472">Membrane</keyword>
<evidence type="ECO:0000259" key="4">
    <source>
        <dbReference type="PROSITE" id="PS50887"/>
    </source>
</evidence>
<dbReference type="InterPro" id="IPR035965">
    <property type="entry name" value="PAS-like_dom_sf"/>
</dbReference>
<feature type="domain" description="PAS" evidence="2">
    <location>
        <begin position="366"/>
        <end position="411"/>
    </location>
</feature>
<dbReference type="Gene3D" id="3.30.450.20">
    <property type="entry name" value="PAS domain"/>
    <property type="match status" value="1"/>
</dbReference>
<dbReference type="SMART" id="SM00267">
    <property type="entry name" value="GGDEF"/>
    <property type="match status" value="1"/>
</dbReference>
<dbReference type="PANTHER" id="PTHR44757">
    <property type="entry name" value="DIGUANYLATE CYCLASE DGCP"/>
    <property type="match status" value="1"/>
</dbReference>
<dbReference type="CDD" id="cd01949">
    <property type="entry name" value="GGDEF"/>
    <property type="match status" value="1"/>
</dbReference>
<dbReference type="PROSITE" id="PS50112">
    <property type="entry name" value="PAS"/>
    <property type="match status" value="1"/>
</dbReference>
<feature type="transmembrane region" description="Helical" evidence="1">
    <location>
        <begin position="308"/>
        <end position="327"/>
    </location>
</feature>